<evidence type="ECO:0000256" key="2">
    <source>
        <dbReference type="SAM" id="Phobius"/>
    </source>
</evidence>
<accession>A0A9D2B9D6</accession>
<keyword evidence="2" id="KW-0812">Transmembrane</keyword>
<dbReference type="SUPFAM" id="SSF53474">
    <property type="entry name" value="alpha/beta-Hydrolases"/>
    <property type="match status" value="1"/>
</dbReference>
<sequence length="324" mass="36206">MRRKHQKGRKTGLFIFLCIAVFIVSFAGSAIFKMAYTSHKMRKYSVDWSDEIGTVYKDFAYGEKTAQKFDLYVPADNTKDTYGLVVYLHAGGFTTGDKADDKEMLQWLCSKGYVAAGINYTLRDENHPKANVYSQSEEIKASIPFVVKEAKKLGYPVDRMAISGGSAGGCLALLYAYRDADTSPVPVKMVFEAVGPASFYAEDWAVYGLDQDPEAAAGLFGTMAGKKITPAMLQTAEYEKIIKDISAYMWVNENTVPTVCAYGAYDKVCPFDSSKHLKKALEKNNVTHEYIVFPHSGHALQNDDKCYIQYMDKVVEYLDTYMAN</sequence>
<protein>
    <submittedName>
        <fullName evidence="4">Alpha/beta hydrolase</fullName>
    </submittedName>
</protein>
<evidence type="ECO:0000313" key="5">
    <source>
        <dbReference type="Proteomes" id="UP000886721"/>
    </source>
</evidence>
<dbReference type="InterPro" id="IPR050300">
    <property type="entry name" value="GDXG_lipolytic_enzyme"/>
</dbReference>
<dbReference type="Pfam" id="PF20434">
    <property type="entry name" value="BD-FAE"/>
    <property type="match status" value="1"/>
</dbReference>
<reference evidence="4" key="2">
    <citation type="submission" date="2021-04" db="EMBL/GenBank/DDBJ databases">
        <authorList>
            <person name="Gilroy R."/>
        </authorList>
    </citation>
    <scope>NUCLEOTIDE SEQUENCE</scope>
    <source>
        <strain evidence="4">CHK191-13928</strain>
    </source>
</reference>
<organism evidence="4 5">
    <name type="scientific">Candidatus Anaerostipes excrementavium</name>
    <dbReference type="NCBI Taxonomy" id="2838463"/>
    <lineage>
        <taxon>Bacteria</taxon>
        <taxon>Bacillati</taxon>
        <taxon>Bacillota</taxon>
        <taxon>Clostridia</taxon>
        <taxon>Lachnospirales</taxon>
        <taxon>Lachnospiraceae</taxon>
        <taxon>Anaerostipes</taxon>
    </lineage>
</organism>
<keyword evidence="2" id="KW-0472">Membrane</keyword>
<comment type="caution">
    <text evidence="4">The sequence shown here is derived from an EMBL/GenBank/DDBJ whole genome shotgun (WGS) entry which is preliminary data.</text>
</comment>
<dbReference type="GO" id="GO:0016787">
    <property type="term" value="F:hydrolase activity"/>
    <property type="evidence" value="ECO:0007669"/>
    <property type="project" value="UniProtKB-KW"/>
</dbReference>
<evidence type="ECO:0000256" key="1">
    <source>
        <dbReference type="ARBA" id="ARBA00022801"/>
    </source>
</evidence>
<dbReference type="InterPro" id="IPR029058">
    <property type="entry name" value="AB_hydrolase_fold"/>
</dbReference>
<feature type="transmembrane region" description="Helical" evidence="2">
    <location>
        <begin position="12"/>
        <end position="32"/>
    </location>
</feature>
<dbReference type="InterPro" id="IPR049492">
    <property type="entry name" value="BD-FAE-like_dom"/>
</dbReference>
<keyword evidence="1 4" id="KW-0378">Hydrolase</keyword>
<dbReference type="EMBL" id="DXEM01000027">
    <property type="protein sequence ID" value="HIX68125.1"/>
    <property type="molecule type" value="Genomic_DNA"/>
</dbReference>
<name>A0A9D2B9D6_9FIRM</name>
<feature type="domain" description="BD-FAE-like" evidence="3">
    <location>
        <begin position="70"/>
        <end position="281"/>
    </location>
</feature>
<dbReference type="Proteomes" id="UP000886721">
    <property type="component" value="Unassembled WGS sequence"/>
</dbReference>
<evidence type="ECO:0000313" key="4">
    <source>
        <dbReference type="EMBL" id="HIX68125.1"/>
    </source>
</evidence>
<proteinExistence type="predicted"/>
<keyword evidence="2" id="KW-1133">Transmembrane helix</keyword>
<evidence type="ECO:0000259" key="3">
    <source>
        <dbReference type="Pfam" id="PF20434"/>
    </source>
</evidence>
<gene>
    <name evidence="4" type="ORF">H9735_08435</name>
</gene>
<dbReference type="Gene3D" id="3.40.50.1820">
    <property type="entry name" value="alpha/beta hydrolase"/>
    <property type="match status" value="1"/>
</dbReference>
<dbReference type="PANTHER" id="PTHR48081">
    <property type="entry name" value="AB HYDROLASE SUPERFAMILY PROTEIN C4A8.06C"/>
    <property type="match status" value="1"/>
</dbReference>
<reference evidence="4" key="1">
    <citation type="journal article" date="2021" name="PeerJ">
        <title>Extensive microbial diversity within the chicken gut microbiome revealed by metagenomics and culture.</title>
        <authorList>
            <person name="Gilroy R."/>
            <person name="Ravi A."/>
            <person name="Getino M."/>
            <person name="Pursley I."/>
            <person name="Horton D.L."/>
            <person name="Alikhan N.F."/>
            <person name="Baker D."/>
            <person name="Gharbi K."/>
            <person name="Hall N."/>
            <person name="Watson M."/>
            <person name="Adriaenssens E.M."/>
            <person name="Foster-Nyarko E."/>
            <person name="Jarju S."/>
            <person name="Secka A."/>
            <person name="Antonio M."/>
            <person name="Oren A."/>
            <person name="Chaudhuri R.R."/>
            <person name="La Ragione R."/>
            <person name="Hildebrand F."/>
            <person name="Pallen M.J."/>
        </authorList>
    </citation>
    <scope>NUCLEOTIDE SEQUENCE</scope>
    <source>
        <strain evidence="4">CHK191-13928</strain>
    </source>
</reference>
<dbReference type="AlphaFoldDB" id="A0A9D2B9D6"/>